<dbReference type="AlphaFoldDB" id="A0A1V9Y059"/>
<protein>
    <submittedName>
        <fullName evidence="3">Zinc finger protein-like</fullName>
    </submittedName>
</protein>
<evidence type="ECO:0000313" key="3">
    <source>
        <dbReference type="EMBL" id="OQR79080.1"/>
    </source>
</evidence>
<feature type="non-terminal residue" evidence="3">
    <location>
        <position position="125"/>
    </location>
</feature>
<name>A0A1V9Y059_9ACAR</name>
<keyword evidence="4" id="KW-1185">Reference proteome</keyword>
<dbReference type="Gene3D" id="3.30.160.60">
    <property type="entry name" value="Classic Zinc Finger"/>
    <property type="match status" value="1"/>
</dbReference>
<sequence length="125" mass="14708">MKYYACQYCSLTTYSRKAFIRHQTSHTGVWPFTCEVCGKGFSERFQALKHVQVHHFLASNHMVSEEERVVEMEENFLLTKDQWNQHCYSNLKETEEQVRDTIFLATTSNRNECARTICSENKNTA</sequence>
<dbReference type="OrthoDB" id="6476263at2759"/>
<dbReference type="PROSITE" id="PS50157">
    <property type="entry name" value="ZINC_FINGER_C2H2_2"/>
    <property type="match status" value="2"/>
</dbReference>
<evidence type="ECO:0000313" key="4">
    <source>
        <dbReference type="Proteomes" id="UP000192247"/>
    </source>
</evidence>
<dbReference type="Proteomes" id="UP000192247">
    <property type="component" value="Unassembled WGS sequence"/>
</dbReference>
<dbReference type="SMART" id="SM00355">
    <property type="entry name" value="ZnF_C2H2"/>
    <property type="match status" value="2"/>
</dbReference>
<keyword evidence="1" id="KW-0479">Metal-binding</keyword>
<evidence type="ECO:0000259" key="2">
    <source>
        <dbReference type="PROSITE" id="PS50157"/>
    </source>
</evidence>
<dbReference type="GO" id="GO:0008270">
    <property type="term" value="F:zinc ion binding"/>
    <property type="evidence" value="ECO:0007669"/>
    <property type="project" value="UniProtKB-KW"/>
</dbReference>
<dbReference type="InParanoid" id="A0A1V9Y059"/>
<dbReference type="Pfam" id="PF00096">
    <property type="entry name" value="zf-C2H2"/>
    <property type="match status" value="1"/>
</dbReference>
<proteinExistence type="predicted"/>
<keyword evidence="1" id="KW-0862">Zinc</keyword>
<accession>A0A1V9Y059</accession>
<keyword evidence="1" id="KW-0863">Zinc-finger</keyword>
<feature type="domain" description="C2H2-type" evidence="2">
    <location>
        <begin position="32"/>
        <end position="54"/>
    </location>
</feature>
<gene>
    <name evidence="3" type="ORF">BIW11_05982</name>
</gene>
<feature type="domain" description="C2H2-type" evidence="2">
    <location>
        <begin position="4"/>
        <end position="31"/>
    </location>
</feature>
<organism evidence="3 4">
    <name type="scientific">Tropilaelaps mercedesae</name>
    <dbReference type="NCBI Taxonomy" id="418985"/>
    <lineage>
        <taxon>Eukaryota</taxon>
        <taxon>Metazoa</taxon>
        <taxon>Ecdysozoa</taxon>
        <taxon>Arthropoda</taxon>
        <taxon>Chelicerata</taxon>
        <taxon>Arachnida</taxon>
        <taxon>Acari</taxon>
        <taxon>Parasitiformes</taxon>
        <taxon>Mesostigmata</taxon>
        <taxon>Gamasina</taxon>
        <taxon>Dermanyssoidea</taxon>
        <taxon>Laelapidae</taxon>
        <taxon>Tropilaelaps</taxon>
    </lineage>
</organism>
<comment type="caution">
    <text evidence="3">The sequence shown here is derived from an EMBL/GenBank/DDBJ whole genome shotgun (WGS) entry which is preliminary data.</text>
</comment>
<dbReference type="InterPro" id="IPR036236">
    <property type="entry name" value="Znf_C2H2_sf"/>
</dbReference>
<dbReference type="SUPFAM" id="SSF57667">
    <property type="entry name" value="beta-beta-alpha zinc fingers"/>
    <property type="match status" value="1"/>
</dbReference>
<reference evidence="3 4" key="1">
    <citation type="journal article" date="2017" name="Gigascience">
        <title>Draft genome of the honey bee ectoparasitic mite, Tropilaelaps mercedesae, is shaped by the parasitic life history.</title>
        <authorList>
            <person name="Dong X."/>
            <person name="Armstrong S.D."/>
            <person name="Xia D."/>
            <person name="Makepeace B.L."/>
            <person name="Darby A.C."/>
            <person name="Kadowaki T."/>
        </authorList>
    </citation>
    <scope>NUCLEOTIDE SEQUENCE [LARGE SCALE GENOMIC DNA]</scope>
    <source>
        <strain evidence="3">Wuxi-XJTLU</strain>
    </source>
</reference>
<dbReference type="STRING" id="418985.A0A1V9Y059"/>
<evidence type="ECO:0000256" key="1">
    <source>
        <dbReference type="PROSITE-ProRule" id="PRU00042"/>
    </source>
</evidence>
<dbReference type="EMBL" id="MNPL01001504">
    <property type="protein sequence ID" value="OQR79080.1"/>
    <property type="molecule type" value="Genomic_DNA"/>
</dbReference>
<dbReference type="InterPro" id="IPR013087">
    <property type="entry name" value="Znf_C2H2_type"/>
</dbReference>